<evidence type="ECO:0000313" key="1">
    <source>
        <dbReference type="EMBL" id="MFD1525397.1"/>
    </source>
</evidence>
<dbReference type="Proteomes" id="UP001597111">
    <property type="component" value="Unassembled WGS sequence"/>
</dbReference>
<gene>
    <name evidence="1" type="ORF">ACFR9S_03650</name>
</gene>
<comment type="caution">
    <text evidence="1">The sequence shown here is derived from an EMBL/GenBank/DDBJ whole genome shotgun (WGS) entry which is preliminary data.</text>
</comment>
<keyword evidence="2" id="KW-1185">Reference proteome</keyword>
<evidence type="ECO:0008006" key="3">
    <source>
        <dbReference type="Google" id="ProtNLM"/>
    </source>
</evidence>
<dbReference type="EMBL" id="JBHUDH010000027">
    <property type="protein sequence ID" value="MFD1525397.1"/>
    <property type="molecule type" value="Genomic_DNA"/>
</dbReference>
<accession>A0ABD6B4L2</accession>
<organism evidence="1 2">
    <name type="scientific">Halolamina salina</name>
    <dbReference type="NCBI Taxonomy" id="1220023"/>
    <lineage>
        <taxon>Archaea</taxon>
        <taxon>Methanobacteriati</taxon>
        <taxon>Methanobacteriota</taxon>
        <taxon>Stenosarchaea group</taxon>
        <taxon>Halobacteria</taxon>
        <taxon>Halobacteriales</taxon>
        <taxon>Haloferacaceae</taxon>
    </lineage>
</organism>
<sequence>MRPVETPDGQRHLLLSQSEGTARLRDPATGEERTVDVDVLEPVGDGALSVAAEGVPEPVRRVVTAAHDERALGVLVTLVDSGPTAVVDLLSYAGLCESDFNGLFAELRAAGLVTTCEVAGERGYEATETAEEAVALLRDDA</sequence>
<reference evidence="1 2" key="1">
    <citation type="journal article" date="2019" name="Int. J. Syst. Evol. Microbiol.">
        <title>The Global Catalogue of Microorganisms (GCM) 10K type strain sequencing project: providing services to taxonomists for standard genome sequencing and annotation.</title>
        <authorList>
            <consortium name="The Broad Institute Genomics Platform"/>
            <consortium name="The Broad Institute Genome Sequencing Center for Infectious Disease"/>
            <person name="Wu L."/>
            <person name="Ma J."/>
        </authorList>
    </citation>
    <scope>NUCLEOTIDE SEQUENCE [LARGE SCALE GENOMIC DNA]</scope>
    <source>
        <strain evidence="1 2">CGMCC 1.12285</strain>
    </source>
</reference>
<dbReference type="InterPro" id="IPR055770">
    <property type="entry name" value="DUF7346"/>
</dbReference>
<name>A0ABD6B4L2_9EURY</name>
<dbReference type="RefSeq" id="WP_379731406.1">
    <property type="nucleotide sequence ID" value="NZ_JBHSWZ010000087.1"/>
</dbReference>
<dbReference type="AlphaFoldDB" id="A0ABD6B4L2"/>
<proteinExistence type="predicted"/>
<protein>
    <recommendedName>
        <fullName evidence="3">HTH domain protein</fullName>
    </recommendedName>
</protein>
<dbReference type="Pfam" id="PF24037">
    <property type="entry name" value="DUF7346"/>
    <property type="match status" value="1"/>
</dbReference>
<evidence type="ECO:0000313" key="2">
    <source>
        <dbReference type="Proteomes" id="UP001597111"/>
    </source>
</evidence>